<dbReference type="InterPro" id="IPR011663">
    <property type="entry name" value="UTRA"/>
</dbReference>
<dbReference type="CDD" id="cd00567">
    <property type="entry name" value="ACAD"/>
    <property type="match status" value="1"/>
</dbReference>
<dbReference type="GO" id="GO:0050660">
    <property type="term" value="F:flavin adenine dinucleotide binding"/>
    <property type="evidence" value="ECO:0007669"/>
    <property type="project" value="InterPro"/>
</dbReference>
<evidence type="ECO:0000256" key="3">
    <source>
        <dbReference type="ARBA" id="ARBA00022630"/>
    </source>
</evidence>
<dbReference type="InterPro" id="IPR013786">
    <property type="entry name" value="AcylCoA_DH/ox_N"/>
</dbReference>
<dbReference type="SUPFAM" id="SSF46785">
    <property type="entry name" value="Winged helix' DNA-binding domain"/>
    <property type="match status" value="1"/>
</dbReference>
<evidence type="ECO:0000256" key="7">
    <source>
        <dbReference type="ARBA" id="ARBA00023125"/>
    </source>
</evidence>
<dbReference type="InterPro" id="IPR036388">
    <property type="entry name" value="WH-like_DNA-bd_sf"/>
</dbReference>
<dbReference type="InterPro" id="IPR009100">
    <property type="entry name" value="AcylCoA_DH/oxidase_NM_dom_sf"/>
</dbReference>
<dbReference type="GO" id="GO:0003700">
    <property type="term" value="F:DNA-binding transcription factor activity"/>
    <property type="evidence" value="ECO:0007669"/>
    <property type="project" value="InterPro"/>
</dbReference>
<sequence length="632" mass="69780">MKGLIYERSQQPLYLQVAVILRRNIERGVWPAGSKIPSLDELTKSLNVSRTTLRQAFGILESEGLIHRSRGSGTFVQNLDEEIRLLLPTTWQETIALSLSLGTTTLRESTDDVTLPDHLRPCNAGDCSGRYQSWRRIHTNQDRPYCYTEVYLDRNLYLRNPERYRTSTVAPVLDQLHRHELTCARQSLRIIEAGSDSAQALQIPVSSPVAQLQRYARIGAQIVYVARLEIPSRLVQMEHDLFGGTTHMNDLTYLPFFDAGHRDLSSDLRHWAGSRYASRVHSGDVDELCRSYVKMLGTDGWLRHCVPASVGGVKETIDSRSICLMRQGLGYFDGLADFAFAMQGLGSGPISLFGTPTQRDRYLPGVAQGKSISAFALSEPMAGSDAAAMTTTATREGNEYRLNGTKTWISNAGIADFYTVFARSEGDDAQGVTAFVIDADTPGLQVSERFDVCAPHPIGTLRFEDCVIPAEQRIGDPGKGFRVALQTLDVFRASVGAAALGFAQAALDMGMQHAQNRPMFGTTLSEMQLTQAAIGEMCADIDASALLVYRAAWERDVLKQRTTRSAAIAKLYATEAAQRVIDRNVQLHGGLGVKVGHPAEMLYREIRALRIYEGATEVQKIVIARQTATESI</sequence>
<dbReference type="InterPro" id="IPR009075">
    <property type="entry name" value="AcylCo_DH/oxidase_C"/>
</dbReference>
<evidence type="ECO:0000256" key="4">
    <source>
        <dbReference type="ARBA" id="ARBA00022827"/>
    </source>
</evidence>
<dbReference type="PROSITE" id="PS50949">
    <property type="entry name" value="HTH_GNTR"/>
    <property type="match status" value="1"/>
</dbReference>
<dbReference type="InterPro" id="IPR036250">
    <property type="entry name" value="AcylCo_DH-like_C"/>
</dbReference>
<dbReference type="InterPro" id="IPR046373">
    <property type="entry name" value="Acyl-CoA_Oxase/DH_mid-dom_sf"/>
</dbReference>
<keyword evidence="11" id="KW-1185">Reference proteome</keyword>
<dbReference type="Pfam" id="PF00392">
    <property type="entry name" value="GntR"/>
    <property type="match status" value="1"/>
</dbReference>
<dbReference type="CDD" id="cd07377">
    <property type="entry name" value="WHTH_GntR"/>
    <property type="match status" value="1"/>
</dbReference>
<comment type="similarity">
    <text evidence="2">Belongs to the acyl-CoA dehydrogenase family.</text>
</comment>
<dbReference type="OrthoDB" id="7807987at2"/>
<keyword evidence="5" id="KW-0560">Oxidoreductase</keyword>
<dbReference type="GO" id="GO:0003995">
    <property type="term" value="F:acyl-CoA dehydrogenase activity"/>
    <property type="evidence" value="ECO:0007669"/>
    <property type="project" value="InterPro"/>
</dbReference>
<feature type="domain" description="HTH gntR-type" evidence="9">
    <location>
        <begin position="11"/>
        <end position="79"/>
    </location>
</feature>
<dbReference type="PROSITE" id="PS00072">
    <property type="entry name" value="ACYL_COA_DH_1"/>
    <property type="match status" value="1"/>
</dbReference>
<dbReference type="InterPro" id="IPR037069">
    <property type="entry name" value="AcylCoA_DH/ox_N_sf"/>
</dbReference>
<accession>A0A2R4XJA0</accession>
<dbReference type="GO" id="GO:0003677">
    <property type="term" value="F:DNA binding"/>
    <property type="evidence" value="ECO:0007669"/>
    <property type="project" value="UniProtKB-KW"/>
</dbReference>
<keyword evidence="4" id="KW-0274">FAD</keyword>
<dbReference type="Gene3D" id="1.10.10.10">
    <property type="entry name" value="Winged helix-like DNA-binding domain superfamily/Winged helix DNA-binding domain"/>
    <property type="match status" value="1"/>
</dbReference>
<dbReference type="InterPro" id="IPR000524">
    <property type="entry name" value="Tscrpt_reg_HTH_GntR"/>
</dbReference>
<keyword evidence="3" id="KW-0285">Flavoprotein</keyword>
<evidence type="ECO:0000256" key="2">
    <source>
        <dbReference type="ARBA" id="ARBA00009347"/>
    </source>
</evidence>
<gene>
    <name evidence="10" type="ORF">DBV39_08730</name>
</gene>
<dbReference type="PANTHER" id="PTHR43884:SF22">
    <property type="entry name" value="BLR3437 PROTEIN"/>
    <property type="match status" value="1"/>
</dbReference>
<dbReference type="InterPro" id="IPR036390">
    <property type="entry name" value="WH_DNA-bd_sf"/>
</dbReference>
<evidence type="ECO:0000313" key="11">
    <source>
        <dbReference type="Proteomes" id="UP000244571"/>
    </source>
</evidence>
<dbReference type="AlphaFoldDB" id="A0A2R4XJA0"/>
<dbReference type="Pfam" id="PF02770">
    <property type="entry name" value="Acyl-CoA_dh_M"/>
    <property type="match status" value="1"/>
</dbReference>
<dbReference type="Pfam" id="PF02771">
    <property type="entry name" value="Acyl-CoA_dh_N"/>
    <property type="match status" value="1"/>
</dbReference>
<dbReference type="FunFam" id="2.40.110.10:FF:000002">
    <property type="entry name" value="Acyl-CoA dehydrogenase fadE12"/>
    <property type="match status" value="1"/>
</dbReference>
<evidence type="ECO:0000259" key="9">
    <source>
        <dbReference type="PROSITE" id="PS50949"/>
    </source>
</evidence>
<evidence type="ECO:0000256" key="6">
    <source>
        <dbReference type="ARBA" id="ARBA00023015"/>
    </source>
</evidence>
<dbReference type="PANTHER" id="PTHR43884">
    <property type="entry name" value="ACYL-COA DEHYDROGENASE"/>
    <property type="match status" value="1"/>
</dbReference>
<dbReference type="Gene3D" id="1.10.540.10">
    <property type="entry name" value="Acyl-CoA dehydrogenase/oxidase, N-terminal domain"/>
    <property type="match status" value="1"/>
</dbReference>
<dbReference type="Pfam" id="PF00441">
    <property type="entry name" value="Acyl-CoA_dh_1"/>
    <property type="match status" value="1"/>
</dbReference>
<evidence type="ECO:0000256" key="1">
    <source>
        <dbReference type="ARBA" id="ARBA00001974"/>
    </source>
</evidence>
<comment type="cofactor">
    <cofactor evidence="1">
        <name>FAD</name>
        <dbReference type="ChEBI" id="CHEBI:57692"/>
    </cofactor>
</comment>
<evidence type="ECO:0000313" key="10">
    <source>
        <dbReference type="EMBL" id="AWB33779.1"/>
    </source>
</evidence>
<dbReference type="SMART" id="SM00345">
    <property type="entry name" value="HTH_GNTR"/>
    <property type="match status" value="1"/>
</dbReference>
<dbReference type="PRINTS" id="PR00035">
    <property type="entry name" value="HTHGNTR"/>
</dbReference>
<protein>
    <recommendedName>
        <fullName evidence="9">HTH gntR-type domain-containing protein</fullName>
    </recommendedName>
</protein>
<organism evidence="10 11">
    <name type="scientific">Orrella marina</name>
    <dbReference type="NCBI Taxonomy" id="2163011"/>
    <lineage>
        <taxon>Bacteria</taxon>
        <taxon>Pseudomonadati</taxon>
        <taxon>Pseudomonadota</taxon>
        <taxon>Betaproteobacteria</taxon>
        <taxon>Burkholderiales</taxon>
        <taxon>Alcaligenaceae</taxon>
        <taxon>Orrella</taxon>
    </lineage>
</organism>
<dbReference type="InterPro" id="IPR006091">
    <property type="entry name" value="Acyl-CoA_Oxase/DH_mid-dom"/>
</dbReference>
<dbReference type="KEGG" id="boz:DBV39_08730"/>
<evidence type="ECO:0000256" key="8">
    <source>
        <dbReference type="ARBA" id="ARBA00023163"/>
    </source>
</evidence>
<dbReference type="Proteomes" id="UP000244571">
    <property type="component" value="Chromosome"/>
</dbReference>
<evidence type="ECO:0000256" key="5">
    <source>
        <dbReference type="ARBA" id="ARBA00023002"/>
    </source>
</evidence>
<dbReference type="Gene3D" id="3.40.1410.10">
    <property type="entry name" value="Chorismate lyase-like"/>
    <property type="match status" value="1"/>
</dbReference>
<dbReference type="SUPFAM" id="SSF47203">
    <property type="entry name" value="Acyl-CoA dehydrogenase C-terminal domain-like"/>
    <property type="match status" value="1"/>
</dbReference>
<dbReference type="Gene3D" id="1.20.140.10">
    <property type="entry name" value="Butyryl-CoA Dehydrogenase, subunit A, domain 3"/>
    <property type="match status" value="1"/>
</dbReference>
<dbReference type="Gene3D" id="2.40.110.10">
    <property type="entry name" value="Butyryl-CoA Dehydrogenase, subunit A, domain 2"/>
    <property type="match status" value="1"/>
</dbReference>
<name>A0A2R4XJA0_9BURK</name>
<dbReference type="InterPro" id="IPR006089">
    <property type="entry name" value="Acyl-CoA_DH_CS"/>
</dbReference>
<dbReference type="EMBL" id="CP028901">
    <property type="protein sequence ID" value="AWB33779.1"/>
    <property type="molecule type" value="Genomic_DNA"/>
</dbReference>
<reference evidence="10 11" key="1">
    <citation type="submission" date="2018-04" db="EMBL/GenBank/DDBJ databases">
        <title>Bordetella sp. HZ20 isolated from seawater.</title>
        <authorList>
            <person name="Sun C."/>
        </authorList>
    </citation>
    <scope>NUCLEOTIDE SEQUENCE [LARGE SCALE GENOMIC DNA]</scope>
    <source>
        <strain evidence="10 11">HZ20</strain>
    </source>
</reference>
<keyword evidence="8" id="KW-0804">Transcription</keyword>
<dbReference type="SUPFAM" id="SSF64288">
    <property type="entry name" value="Chorismate lyase-like"/>
    <property type="match status" value="1"/>
</dbReference>
<proteinExistence type="inferred from homology"/>
<dbReference type="FunFam" id="1.20.140.10:FF:000001">
    <property type="entry name" value="Acyl-CoA dehydrogenase"/>
    <property type="match status" value="1"/>
</dbReference>
<keyword evidence="6" id="KW-0805">Transcription regulation</keyword>
<dbReference type="Pfam" id="PF07702">
    <property type="entry name" value="UTRA"/>
    <property type="match status" value="1"/>
</dbReference>
<keyword evidence="7" id="KW-0238">DNA-binding</keyword>
<dbReference type="InterPro" id="IPR028978">
    <property type="entry name" value="Chorismate_lyase_/UTRA_dom_sf"/>
</dbReference>
<dbReference type="SUPFAM" id="SSF56645">
    <property type="entry name" value="Acyl-CoA dehydrogenase NM domain-like"/>
    <property type="match status" value="1"/>
</dbReference>